<dbReference type="EMBL" id="VFWZ01000003">
    <property type="protein sequence ID" value="TPN85827.1"/>
    <property type="molecule type" value="Genomic_DNA"/>
</dbReference>
<evidence type="ECO:0000313" key="1">
    <source>
        <dbReference type="EMBL" id="TPN85827.1"/>
    </source>
</evidence>
<proteinExistence type="predicted"/>
<accession>A0A504J4U1</accession>
<keyword evidence="2" id="KW-1185">Reference proteome</keyword>
<dbReference type="AlphaFoldDB" id="A0A504J4U1"/>
<reference evidence="1 2" key="1">
    <citation type="submission" date="2019-06" db="EMBL/GenBank/DDBJ databases">
        <authorList>
            <person name="Meng X."/>
        </authorList>
    </citation>
    <scope>NUCLEOTIDE SEQUENCE [LARGE SCALE GENOMIC DNA]</scope>
    <source>
        <strain evidence="1 2">M625</strain>
    </source>
</reference>
<evidence type="ECO:0000313" key="2">
    <source>
        <dbReference type="Proteomes" id="UP000315540"/>
    </source>
</evidence>
<dbReference type="OrthoDB" id="1163795at2"/>
<gene>
    <name evidence="1" type="ORF">FHK87_11095</name>
</gene>
<dbReference type="RefSeq" id="WP_140592801.1">
    <property type="nucleotide sequence ID" value="NZ_VFWZ01000003.1"/>
</dbReference>
<dbReference type="Proteomes" id="UP000315540">
    <property type="component" value="Unassembled WGS sequence"/>
</dbReference>
<sequence>MEQNTHKRFSLKQKLKKAVSDIHIDVFGYEKNVTRNVVAYFDKLSKETGLPSDQIIVRMFKQQHTVKTCVHQKGKVVKDISVQELIELFTGTMGMPGMEEKMTDRIIGLITDLMRQHKQEHHQFHVCILAQNGQVSVHAVNGNTVLETIPLTVLIQYFTR</sequence>
<name>A0A504J4U1_9FLAO</name>
<protein>
    <submittedName>
        <fullName evidence="1">Uncharacterized protein</fullName>
    </submittedName>
</protein>
<comment type="caution">
    <text evidence="1">The sequence shown here is derived from an EMBL/GenBank/DDBJ whole genome shotgun (WGS) entry which is preliminary data.</text>
</comment>
<organism evidence="1 2">
    <name type="scientific">Aquimarina algicola</name>
    <dbReference type="NCBI Taxonomy" id="2589995"/>
    <lineage>
        <taxon>Bacteria</taxon>
        <taxon>Pseudomonadati</taxon>
        <taxon>Bacteroidota</taxon>
        <taxon>Flavobacteriia</taxon>
        <taxon>Flavobacteriales</taxon>
        <taxon>Flavobacteriaceae</taxon>
        <taxon>Aquimarina</taxon>
    </lineage>
</organism>